<keyword evidence="5" id="KW-1133">Transmembrane helix</keyword>
<sequence>MLRILFRNLLYTLKIGFRKKFIFIMLVPLVYLPTLAYASFQDAVDIEITKVQYHDFYERFVVVGQSRAENSKTYYAKTAGTIDSIAITQGQEVKKGDVLLTIDLEIAEATKTKAEASFESAKSTYDRDFSLWKKKIISKEVLDKSKVALETAKADLATENEKYQNMIIKAPFDGSIGVVPTQVGNDTKVGDYLFTIIAVGEKIIFVELPESLNGKINKNSDVSVRDLTGNKVLGKVTAISNYLNDNGTITAKLSFPPNTKILHGSYVETEIIFDRHKGLALPEKVVLKNNKGNFVYKIDKDNKVKQIYIITKTRSDDLIEISSEELQAGDPIVLEGLTKIYDGALVRLIEKAPQNQGKEQVK</sequence>
<feature type="domain" description="Multidrug resistance protein MdtA-like barrel-sandwich hybrid" evidence="7">
    <location>
        <begin position="77"/>
        <end position="196"/>
    </location>
</feature>
<feature type="coiled-coil region" evidence="4">
    <location>
        <begin position="142"/>
        <end position="169"/>
    </location>
</feature>
<keyword evidence="4" id="KW-0175">Coiled coil</keyword>
<evidence type="ECO:0000256" key="1">
    <source>
        <dbReference type="ARBA" id="ARBA00004196"/>
    </source>
</evidence>
<keyword evidence="5" id="KW-0812">Transmembrane</keyword>
<dbReference type="Proteomes" id="UP001291687">
    <property type="component" value="Unassembled WGS sequence"/>
</dbReference>
<comment type="similarity">
    <text evidence="2">Belongs to the membrane fusion protein (MFP) (TC 8.A.1) family.</text>
</comment>
<feature type="transmembrane region" description="Helical" evidence="5">
    <location>
        <begin position="21"/>
        <end position="40"/>
    </location>
</feature>
<evidence type="ECO:0000256" key="4">
    <source>
        <dbReference type="SAM" id="Coils"/>
    </source>
</evidence>
<dbReference type="Gene3D" id="2.40.50.100">
    <property type="match status" value="1"/>
</dbReference>
<evidence type="ECO:0000313" key="10">
    <source>
        <dbReference type="Proteomes" id="UP001291687"/>
    </source>
</evidence>
<evidence type="ECO:0000256" key="5">
    <source>
        <dbReference type="SAM" id="Phobius"/>
    </source>
</evidence>
<protein>
    <submittedName>
        <fullName evidence="9">Efflux RND transporter periplasmic adaptor subunit</fullName>
    </submittedName>
</protein>
<name>A0ABU5NAV9_9RICK</name>
<evidence type="ECO:0000256" key="3">
    <source>
        <dbReference type="ARBA" id="ARBA00022448"/>
    </source>
</evidence>
<dbReference type="Pfam" id="PF25876">
    <property type="entry name" value="HH_MFP_RND"/>
    <property type="match status" value="1"/>
</dbReference>
<dbReference type="Gene3D" id="1.10.287.470">
    <property type="entry name" value="Helix hairpin bin"/>
    <property type="match status" value="1"/>
</dbReference>
<evidence type="ECO:0000259" key="8">
    <source>
        <dbReference type="Pfam" id="PF25967"/>
    </source>
</evidence>
<dbReference type="InterPro" id="IPR006143">
    <property type="entry name" value="RND_pump_MFP"/>
</dbReference>
<dbReference type="Gene3D" id="2.40.420.20">
    <property type="match status" value="1"/>
</dbReference>
<reference evidence="9 10" key="1">
    <citation type="submission" date="2023-03" db="EMBL/GenBank/DDBJ databases">
        <title>Host association and intracellularity evolved multiple times independently in the Rickettsiales.</title>
        <authorList>
            <person name="Castelli M."/>
            <person name="Nardi T."/>
            <person name="Gammuto L."/>
            <person name="Bellinzona G."/>
            <person name="Sabaneyeva E."/>
            <person name="Potekhin A."/>
            <person name="Serra V."/>
            <person name="Petroni G."/>
            <person name="Sassera D."/>
        </authorList>
    </citation>
    <scope>NUCLEOTIDE SEQUENCE [LARGE SCALE GENOMIC DNA]</scope>
    <source>
        <strain evidence="9 10">Sr 2-6</strain>
    </source>
</reference>
<dbReference type="Pfam" id="PF25967">
    <property type="entry name" value="RND-MFP_C"/>
    <property type="match status" value="1"/>
</dbReference>
<dbReference type="InterPro" id="IPR058625">
    <property type="entry name" value="MdtA-like_BSH"/>
</dbReference>
<dbReference type="NCBIfam" id="TIGR01730">
    <property type="entry name" value="RND_mfp"/>
    <property type="match status" value="1"/>
</dbReference>
<dbReference type="PANTHER" id="PTHR30469">
    <property type="entry name" value="MULTIDRUG RESISTANCE PROTEIN MDTA"/>
    <property type="match status" value="1"/>
</dbReference>
<comment type="subcellular location">
    <subcellularLocation>
        <location evidence="1">Cell envelope</location>
    </subcellularLocation>
</comment>
<comment type="caution">
    <text evidence="9">The sequence shown here is derived from an EMBL/GenBank/DDBJ whole genome shotgun (WGS) entry which is preliminary data.</text>
</comment>
<dbReference type="InterPro" id="IPR058624">
    <property type="entry name" value="MdtA-like_HH"/>
</dbReference>
<keyword evidence="10" id="KW-1185">Reference proteome</keyword>
<dbReference type="EMBL" id="JARJFB010000010">
    <property type="protein sequence ID" value="MEA0970300.1"/>
    <property type="molecule type" value="Genomic_DNA"/>
</dbReference>
<evidence type="ECO:0000313" key="9">
    <source>
        <dbReference type="EMBL" id="MEA0970300.1"/>
    </source>
</evidence>
<evidence type="ECO:0000259" key="7">
    <source>
        <dbReference type="Pfam" id="PF25917"/>
    </source>
</evidence>
<feature type="domain" description="Multidrug resistance protein MdtA-like alpha-helical hairpin" evidence="6">
    <location>
        <begin position="105"/>
        <end position="157"/>
    </location>
</feature>
<keyword evidence="3" id="KW-0813">Transport</keyword>
<dbReference type="Pfam" id="PF25917">
    <property type="entry name" value="BSH_RND"/>
    <property type="match status" value="1"/>
</dbReference>
<dbReference type="SUPFAM" id="SSF111369">
    <property type="entry name" value="HlyD-like secretion proteins"/>
    <property type="match status" value="1"/>
</dbReference>
<keyword evidence="5" id="KW-0472">Membrane</keyword>
<evidence type="ECO:0000259" key="6">
    <source>
        <dbReference type="Pfam" id="PF25876"/>
    </source>
</evidence>
<organism evidence="9 10">
    <name type="scientific">Candidatus Megaera venefica</name>
    <dbReference type="NCBI Taxonomy" id="2055910"/>
    <lineage>
        <taxon>Bacteria</taxon>
        <taxon>Pseudomonadati</taxon>
        <taxon>Pseudomonadota</taxon>
        <taxon>Alphaproteobacteria</taxon>
        <taxon>Rickettsiales</taxon>
        <taxon>Rickettsiaceae</taxon>
        <taxon>Candidatus Megaera</taxon>
    </lineage>
</organism>
<feature type="domain" description="Multidrug resistance protein MdtA-like C-terminal permuted SH3" evidence="8">
    <location>
        <begin position="281"/>
        <end position="338"/>
    </location>
</feature>
<dbReference type="Gene3D" id="2.40.30.170">
    <property type="match status" value="1"/>
</dbReference>
<dbReference type="PANTHER" id="PTHR30469:SF15">
    <property type="entry name" value="HLYD FAMILY OF SECRETION PROTEINS"/>
    <property type="match status" value="1"/>
</dbReference>
<evidence type="ECO:0000256" key="2">
    <source>
        <dbReference type="ARBA" id="ARBA00009477"/>
    </source>
</evidence>
<accession>A0ABU5NAV9</accession>
<proteinExistence type="inferred from homology"/>
<gene>
    <name evidence="9" type="ORF">Megvenef_00258</name>
</gene>
<dbReference type="InterPro" id="IPR058627">
    <property type="entry name" value="MdtA-like_C"/>
</dbReference>